<evidence type="ECO:0000313" key="7">
    <source>
        <dbReference type="Proteomes" id="UP000267408"/>
    </source>
</evidence>
<accession>A0A8G1UMV3</accession>
<dbReference type="InterPro" id="IPR015854">
    <property type="entry name" value="ABC_transpr_LolD-like"/>
</dbReference>
<gene>
    <name evidence="5" type="ORF">EDD38_5566</name>
    <name evidence="4" type="ORF">EDD39_5300</name>
</gene>
<sequence>MTPVLQARALRVNYGPAVAVAGVDLSIGSGEVVGVVGASGSGKTTLLHCLSGLLTADSGSVHFRDRPIEDMTERQRDELRRSHFGFVFQFGDLVPELTLVENVSLPLRLQGVRAARARERAAEQLEALGIGHLGPRTVGEVSGGELQRAAIARAVVHRPDVVFADEPTGALDDRNSEAVFELLLQQARTNGAAVVLVTHDRHLAARTDRTVVLANGRVVGAGAEVEAG</sequence>
<dbReference type="SUPFAM" id="SSF52540">
    <property type="entry name" value="P-loop containing nucleoside triphosphate hydrolases"/>
    <property type="match status" value="1"/>
</dbReference>
<evidence type="ECO:0000313" key="5">
    <source>
        <dbReference type="EMBL" id="RPE37166.1"/>
    </source>
</evidence>
<dbReference type="GO" id="GO:0016887">
    <property type="term" value="F:ATP hydrolysis activity"/>
    <property type="evidence" value="ECO:0007669"/>
    <property type="project" value="InterPro"/>
</dbReference>
<evidence type="ECO:0000256" key="1">
    <source>
        <dbReference type="ARBA" id="ARBA00022741"/>
    </source>
</evidence>
<evidence type="ECO:0000313" key="4">
    <source>
        <dbReference type="EMBL" id="ROR46991.1"/>
    </source>
</evidence>
<dbReference type="SMART" id="SM00382">
    <property type="entry name" value="AAA"/>
    <property type="match status" value="1"/>
</dbReference>
<reference evidence="6 7" key="1">
    <citation type="submission" date="2018-11" db="EMBL/GenBank/DDBJ databases">
        <title>Sequencing the genomes of 1000 actinobacteria strains.</title>
        <authorList>
            <person name="Klenk H.-P."/>
        </authorList>
    </citation>
    <scope>NUCLEOTIDE SEQUENCE [LARGE SCALE GENOMIC DNA]</scope>
    <source>
        <strain evidence="4 7">DSM 44780</strain>
        <strain evidence="5 6">DSM 44781</strain>
    </source>
</reference>
<dbReference type="PANTHER" id="PTHR24220:SF685">
    <property type="entry name" value="ABC TRANSPORTER RELATED"/>
    <property type="match status" value="1"/>
</dbReference>
<dbReference type="Proteomes" id="UP000266906">
    <property type="component" value="Unassembled WGS sequence"/>
</dbReference>
<evidence type="ECO:0000259" key="3">
    <source>
        <dbReference type="PROSITE" id="PS50893"/>
    </source>
</evidence>
<dbReference type="GO" id="GO:0022857">
    <property type="term" value="F:transmembrane transporter activity"/>
    <property type="evidence" value="ECO:0007669"/>
    <property type="project" value="TreeGrafter"/>
</dbReference>
<dbReference type="PROSITE" id="PS50893">
    <property type="entry name" value="ABC_TRANSPORTER_2"/>
    <property type="match status" value="1"/>
</dbReference>
<dbReference type="OrthoDB" id="9802264at2"/>
<dbReference type="EMBL" id="RKQG01000001">
    <property type="protein sequence ID" value="RPE37166.1"/>
    <property type="molecule type" value="Genomic_DNA"/>
</dbReference>
<evidence type="ECO:0000256" key="2">
    <source>
        <dbReference type="ARBA" id="ARBA00022840"/>
    </source>
</evidence>
<dbReference type="InterPro" id="IPR003439">
    <property type="entry name" value="ABC_transporter-like_ATP-bd"/>
</dbReference>
<dbReference type="RefSeq" id="WP_123559951.1">
    <property type="nucleotide sequence ID" value="NZ_JBEYIY010000074.1"/>
</dbReference>
<dbReference type="AlphaFoldDB" id="A0A3N4RW40"/>
<keyword evidence="6" id="KW-1185">Reference proteome</keyword>
<dbReference type="GO" id="GO:0005524">
    <property type="term" value="F:ATP binding"/>
    <property type="evidence" value="ECO:0007669"/>
    <property type="project" value="UniProtKB-KW"/>
</dbReference>
<accession>A0A3N4RW40</accession>
<protein>
    <submittedName>
        <fullName evidence="4 5">ABC transport system ATP-binding protein</fullName>
    </submittedName>
</protein>
<keyword evidence="1" id="KW-0547">Nucleotide-binding</keyword>
<comment type="caution">
    <text evidence="5">The sequence shown here is derived from an EMBL/GenBank/DDBJ whole genome shotgun (WGS) entry which is preliminary data.</text>
</comment>
<evidence type="ECO:0000313" key="6">
    <source>
        <dbReference type="Proteomes" id="UP000266906"/>
    </source>
</evidence>
<dbReference type="InterPro" id="IPR027417">
    <property type="entry name" value="P-loop_NTPase"/>
</dbReference>
<dbReference type="EMBL" id="RJVJ01000001">
    <property type="protein sequence ID" value="ROR46991.1"/>
    <property type="molecule type" value="Genomic_DNA"/>
</dbReference>
<dbReference type="Gene3D" id="3.40.50.300">
    <property type="entry name" value="P-loop containing nucleotide triphosphate hydrolases"/>
    <property type="match status" value="1"/>
</dbReference>
<keyword evidence="2 5" id="KW-0067">ATP-binding</keyword>
<dbReference type="PANTHER" id="PTHR24220">
    <property type="entry name" value="IMPORT ATP-BINDING PROTEIN"/>
    <property type="match status" value="1"/>
</dbReference>
<dbReference type="Proteomes" id="UP000267408">
    <property type="component" value="Unassembled WGS sequence"/>
</dbReference>
<name>A0A3N4RW40_9ACTN</name>
<dbReference type="PROSITE" id="PS00211">
    <property type="entry name" value="ABC_TRANSPORTER_1"/>
    <property type="match status" value="1"/>
</dbReference>
<proteinExistence type="predicted"/>
<dbReference type="InterPro" id="IPR003593">
    <property type="entry name" value="AAA+_ATPase"/>
</dbReference>
<dbReference type="GO" id="GO:0005886">
    <property type="term" value="C:plasma membrane"/>
    <property type="evidence" value="ECO:0007669"/>
    <property type="project" value="TreeGrafter"/>
</dbReference>
<dbReference type="InterPro" id="IPR017871">
    <property type="entry name" value="ABC_transporter-like_CS"/>
</dbReference>
<organism evidence="5 6">
    <name type="scientific">Kitasatospora cineracea</name>
    <dbReference type="NCBI Taxonomy" id="88074"/>
    <lineage>
        <taxon>Bacteria</taxon>
        <taxon>Bacillati</taxon>
        <taxon>Actinomycetota</taxon>
        <taxon>Actinomycetes</taxon>
        <taxon>Kitasatosporales</taxon>
        <taxon>Streptomycetaceae</taxon>
        <taxon>Kitasatospora</taxon>
    </lineage>
</organism>
<feature type="domain" description="ABC transporter" evidence="3">
    <location>
        <begin position="5"/>
        <end position="227"/>
    </location>
</feature>
<dbReference type="Pfam" id="PF00005">
    <property type="entry name" value="ABC_tran"/>
    <property type="match status" value="1"/>
</dbReference>